<evidence type="ECO:0000313" key="2">
    <source>
        <dbReference type="EMBL" id="KAK3331342.1"/>
    </source>
</evidence>
<comment type="caution">
    <text evidence="2">The sequence shown here is derived from an EMBL/GenBank/DDBJ whole genome shotgun (WGS) entry which is preliminary data.</text>
</comment>
<feature type="chain" id="PRO_5042284593" evidence="1">
    <location>
        <begin position="19"/>
        <end position="375"/>
    </location>
</feature>
<accession>A0AAE0IUD7</accession>
<dbReference type="EMBL" id="JAUEDM010000001">
    <property type="protein sequence ID" value="KAK3331342.1"/>
    <property type="molecule type" value="Genomic_DNA"/>
</dbReference>
<keyword evidence="1" id="KW-0732">Signal</keyword>
<proteinExistence type="predicted"/>
<dbReference type="Proteomes" id="UP001283341">
    <property type="component" value="Unassembled WGS sequence"/>
</dbReference>
<evidence type="ECO:0000313" key="3">
    <source>
        <dbReference type="Proteomes" id="UP001283341"/>
    </source>
</evidence>
<protein>
    <submittedName>
        <fullName evidence="2">Uncharacterized protein</fullName>
    </submittedName>
</protein>
<gene>
    <name evidence="2" type="ORF">B0H66DRAFT_587557</name>
</gene>
<feature type="signal peptide" evidence="1">
    <location>
        <begin position="1"/>
        <end position="18"/>
    </location>
</feature>
<reference evidence="2" key="2">
    <citation type="submission" date="2023-06" db="EMBL/GenBank/DDBJ databases">
        <authorList>
            <consortium name="Lawrence Berkeley National Laboratory"/>
            <person name="Haridas S."/>
            <person name="Hensen N."/>
            <person name="Bonometti L."/>
            <person name="Westerberg I."/>
            <person name="Brannstrom I.O."/>
            <person name="Guillou S."/>
            <person name="Cros-Aarteil S."/>
            <person name="Calhoun S."/>
            <person name="Kuo A."/>
            <person name="Mondo S."/>
            <person name="Pangilinan J."/>
            <person name="Riley R."/>
            <person name="Labutti K."/>
            <person name="Andreopoulos B."/>
            <person name="Lipzen A."/>
            <person name="Chen C."/>
            <person name="Yanf M."/>
            <person name="Daum C."/>
            <person name="Ng V."/>
            <person name="Clum A."/>
            <person name="Steindorff A."/>
            <person name="Ohm R."/>
            <person name="Martin F."/>
            <person name="Silar P."/>
            <person name="Natvig D."/>
            <person name="Lalanne C."/>
            <person name="Gautier V."/>
            <person name="Ament-Velasquez S.L."/>
            <person name="Kruys A."/>
            <person name="Hutchinson M.I."/>
            <person name="Powell A.J."/>
            <person name="Barry K."/>
            <person name="Miller A.N."/>
            <person name="Grigoriev I.V."/>
            <person name="Debuchy R."/>
            <person name="Gladieux P."/>
            <person name="Thoren M.H."/>
            <person name="Johannesson H."/>
        </authorList>
    </citation>
    <scope>NUCLEOTIDE SEQUENCE</scope>
    <source>
        <strain evidence="2">CBS 118394</strain>
    </source>
</reference>
<organism evidence="2 3">
    <name type="scientific">Apodospora peruviana</name>
    <dbReference type="NCBI Taxonomy" id="516989"/>
    <lineage>
        <taxon>Eukaryota</taxon>
        <taxon>Fungi</taxon>
        <taxon>Dikarya</taxon>
        <taxon>Ascomycota</taxon>
        <taxon>Pezizomycotina</taxon>
        <taxon>Sordariomycetes</taxon>
        <taxon>Sordariomycetidae</taxon>
        <taxon>Sordariales</taxon>
        <taxon>Lasiosphaeriaceae</taxon>
        <taxon>Apodospora</taxon>
    </lineage>
</organism>
<sequence>MRLHQALLALLPVVITLAAPSPALERQTRDVYIVHQVNRLTSDTAIEIWNQDGTEILGYSCSAELSSGAFQDSPITFDIDANRDGAGNLTIGAHTYAIHDDVNLSGGISCGRISSPGEIMIKCLVPLSGDLASAELAPLNKRDLASCFQKSFDLLQVMSSLEGGTEMTAASELQEFTAEHEVELGQDAIDIEGHNHTGTLAQRQGTRLCETSPRIHFTERVGNGNPHQNPRHVQLSEPMECPPNNGCEIGHSNARSYSVGWSAGISPFGWISGGFAVQETIETGNTHTCYGSPRDFFAIWKCQGQTAYTVRNAWRARPGCGTGSGISSSNFVIWSPNEQNRQGFYYCVYGRNYVRAIGDNWLDTTDAYPWGPLGP</sequence>
<evidence type="ECO:0000256" key="1">
    <source>
        <dbReference type="SAM" id="SignalP"/>
    </source>
</evidence>
<dbReference type="AlphaFoldDB" id="A0AAE0IUD7"/>
<reference evidence="2" key="1">
    <citation type="journal article" date="2023" name="Mol. Phylogenet. Evol.">
        <title>Genome-scale phylogeny and comparative genomics of the fungal order Sordariales.</title>
        <authorList>
            <person name="Hensen N."/>
            <person name="Bonometti L."/>
            <person name="Westerberg I."/>
            <person name="Brannstrom I.O."/>
            <person name="Guillou S."/>
            <person name="Cros-Aarteil S."/>
            <person name="Calhoun S."/>
            <person name="Haridas S."/>
            <person name="Kuo A."/>
            <person name="Mondo S."/>
            <person name="Pangilinan J."/>
            <person name="Riley R."/>
            <person name="LaButti K."/>
            <person name="Andreopoulos B."/>
            <person name="Lipzen A."/>
            <person name="Chen C."/>
            <person name="Yan M."/>
            <person name="Daum C."/>
            <person name="Ng V."/>
            <person name="Clum A."/>
            <person name="Steindorff A."/>
            <person name="Ohm R.A."/>
            <person name="Martin F."/>
            <person name="Silar P."/>
            <person name="Natvig D.O."/>
            <person name="Lalanne C."/>
            <person name="Gautier V."/>
            <person name="Ament-Velasquez S.L."/>
            <person name="Kruys A."/>
            <person name="Hutchinson M.I."/>
            <person name="Powell A.J."/>
            <person name="Barry K."/>
            <person name="Miller A.N."/>
            <person name="Grigoriev I.V."/>
            <person name="Debuchy R."/>
            <person name="Gladieux P."/>
            <person name="Hiltunen Thoren M."/>
            <person name="Johannesson H."/>
        </authorList>
    </citation>
    <scope>NUCLEOTIDE SEQUENCE</scope>
    <source>
        <strain evidence="2">CBS 118394</strain>
    </source>
</reference>
<name>A0AAE0IUD7_9PEZI</name>
<keyword evidence="3" id="KW-1185">Reference proteome</keyword>